<organism evidence="2 3">
    <name type="scientific">Dimorphilus gyrociliatus</name>
    <dbReference type="NCBI Taxonomy" id="2664684"/>
    <lineage>
        <taxon>Eukaryota</taxon>
        <taxon>Metazoa</taxon>
        <taxon>Spiralia</taxon>
        <taxon>Lophotrochozoa</taxon>
        <taxon>Annelida</taxon>
        <taxon>Polychaeta</taxon>
        <taxon>Polychaeta incertae sedis</taxon>
        <taxon>Dinophilidae</taxon>
        <taxon>Dimorphilus</taxon>
    </lineage>
</organism>
<gene>
    <name evidence="2" type="ORF">DGYR_LOCUS7139</name>
</gene>
<evidence type="ECO:0000313" key="2">
    <source>
        <dbReference type="EMBL" id="CAD5118823.1"/>
    </source>
</evidence>
<dbReference type="AlphaFoldDB" id="A0A7I8VSX1"/>
<sequence>MLFRRISMDYPPSQDTLNATEKEIKSPYVHLVRQLRTVFQKYPNRHIATQTKPLNSDTSISYDVSVEACSDISSCSKSGNESSLDSNWLDVDGGQLCIHRISSSDEEDVVKSGISDKIGKEYSGNTNEKGHSKLESKDDIKEIPKRVDYRKFDEKFKSKERKRNIKGKSLITIDQDALKFVIKKNPDDDEDSDYDENENKNLREFSMNYVLESVISQFQSSIKNHDSSFEKSKKKCLVIKLKLEDGYSNVSALSTSRKKLNDWSAYYGNIILSVIVFFIVGLYILKKVYIENNSNNSEDRNDQTPTKLLEDILSLFYNASKNDIRTGLENFFQMTSNKNRSYNNNHPPVLNGSGDDNLNDVETKVVTIISQEIYSIFYRNIQRKLKEFQNAFKNGLKNPIKFFQVFIVTLTYLLVEMVKFGLDVISKTLQLTAVITLALIYLIVNLSNWIIYNINENVSNLSIFIINLLSFPIRLFRRGFSIFYRKIRYFIYSKESDDWTEQEDIELMELRRANSFNLLNQNNNADLSLTTDNSSFCCTCSSQSSFTSLNELTEVDDRNSIKELEEDEESECRTAINNLSVNLNYLDEKIYQNPYENLVRKDFKLFQSRSIRIMKGLTNPHLILRDLINFYIKYDNCSIKKK</sequence>
<feature type="transmembrane region" description="Helical" evidence="1">
    <location>
        <begin position="402"/>
        <end position="422"/>
    </location>
</feature>
<feature type="transmembrane region" description="Helical" evidence="1">
    <location>
        <begin position="266"/>
        <end position="285"/>
    </location>
</feature>
<protein>
    <submittedName>
        <fullName evidence="2">Uncharacterized protein</fullName>
    </submittedName>
</protein>
<dbReference type="EMBL" id="CAJFCJ010000009">
    <property type="protein sequence ID" value="CAD5118823.1"/>
    <property type="molecule type" value="Genomic_DNA"/>
</dbReference>
<feature type="transmembrane region" description="Helical" evidence="1">
    <location>
        <begin position="429"/>
        <end position="452"/>
    </location>
</feature>
<keyword evidence="1" id="KW-0472">Membrane</keyword>
<reference evidence="2 3" key="1">
    <citation type="submission" date="2020-08" db="EMBL/GenBank/DDBJ databases">
        <authorList>
            <person name="Hejnol A."/>
        </authorList>
    </citation>
    <scope>NUCLEOTIDE SEQUENCE [LARGE SCALE GENOMIC DNA]</scope>
</reference>
<keyword evidence="1" id="KW-1133">Transmembrane helix</keyword>
<keyword evidence="3" id="KW-1185">Reference proteome</keyword>
<proteinExistence type="predicted"/>
<evidence type="ECO:0000313" key="3">
    <source>
        <dbReference type="Proteomes" id="UP000549394"/>
    </source>
</evidence>
<evidence type="ECO:0000256" key="1">
    <source>
        <dbReference type="SAM" id="Phobius"/>
    </source>
</evidence>
<feature type="transmembrane region" description="Helical" evidence="1">
    <location>
        <begin position="458"/>
        <end position="476"/>
    </location>
</feature>
<keyword evidence="1" id="KW-0812">Transmembrane</keyword>
<accession>A0A7I8VSX1</accession>
<name>A0A7I8VSX1_9ANNE</name>
<dbReference type="Proteomes" id="UP000549394">
    <property type="component" value="Unassembled WGS sequence"/>
</dbReference>
<comment type="caution">
    <text evidence="2">The sequence shown here is derived from an EMBL/GenBank/DDBJ whole genome shotgun (WGS) entry which is preliminary data.</text>
</comment>